<sequence length="135" mass="14603">MSLTITMFYTGLLGLMFLALAFRVVRLRRSLQVGLGSGGHEELNRAVRAHANFAEYVPLALLLVAMVEAGTAAPVWVVHLLGLVLLLGRTIHGFAGLNRRSGYSPGRFWGTSLTWLVIAVAALMVIATAAGRWML</sequence>
<proteinExistence type="predicted"/>
<reference evidence="6 7" key="1">
    <citation type="submission" date="2018-08" db="EMBL/GenBank/DDBJ databases">
        <title>Wenzhouxiangella salilacus sp. nov., a novel bacterium isolated from a saline lake in Xinjiang Province, China.</title>
        <authorList>
            <person name="Han S."/>
        </authorList>
    </citation>
    <scope>NUCLEOTIDE SEQUENCE [LARGE SCALE GENOMIC DNA]</scope>
    <source>
        <strain evidence="6 7">XDB06</strain>
    </source>
</reference>
<dbReference type="PANTHER" id="PTHR35814">
    <property type="match status" value="1"/>
</dbReference>
<evidence type="ECO:0000256" key="2">
    <source>
        <dbReference type="ARBA" id="ARBA00022692"/>
    </source>
</evidence>
<dbReference type="InterPro" id="IPR001129">
    <property type="entry name" value="Membr-assoc_MAPEG"/>
</dbReference>
<dbReference type="Proteomes" id="UP000260351">
    <property type="component" value="Unassembled WGS sequence"/>
</dbReference>
<evidence type="ECO:0008006" key="8">
    <source>
        <dbReference type="Google" id="ProtNLM"/>
    </source>
</evidence>
<evidence type="ECO:0000256" key="5">
    <source>
        <dbReference type="SAM" id="Phobius"/>
    </source>
</evidence>
<gene>
    <name evidence="6" type="ORF">DZC52_01110</name>
</gene>
<organism evidence="6 7">
    <name type="scientific">Wenzhouxiangella sediminis</name>
    <dbReference type="NCBI Taxonomy" id="1792836"/>
    <lineage>
        <taxon>Bacteria</taxon>
        <taxon>Pseudomonadati</taxon>
        <taxon>Pseudomonadota</taxon>
        <taxon>Gammaproteobacteria</taxon>
        <taxon>Chromatiales</taxon>
        <taxon>Wenzhouxiangellaceae</taxon>
        <taxon>Wenzhouxiangella</taxon>
    </lineage>
</organism>
<evidence type="ECO:0000256" key="4">
    <source>
        <dbReference type="ARBA" id="ARBA00023136"/>
    </source>
</evidence>
<evidence type="ECO:0000313" key="6">
    <source>
        <dbReference type="EMBL" id="RFF32573.1"/>
    </source>
</evidence>
<evidence type="ECO:0000256" key="1">
    <source>
        <dbReference type="ARBA" id="ARBA00004370"/>
    </source>
</evidence>
<keyword evidence="2 5" id="KW-0812">Transmembrane</keyword>
<feature type="transmembrane region" description="Helical" evidence="5">
    <location>
        <begin position="46"/>
        <end position="67"/>
    </location>
</feature>
<dbReference type="AlphaFoldDB" id="A0A3E1KCG2"/>
<dbReference type="InterPro" id="IPR023352">
    <property type="entry name" value="MAPEG-like_dom_sf"/>
</dbReference>
<keyword evidence="4 5" id="KW-0472">Membrane</keyword>
<keyword evidence="3 5" id="KW-1133">Transmembrane helix</keyword>
<dbReference type="PANTHER" id="PTHR35814:SF1">
    <property type="entry name" value="GLUTATHIONE S-TRANSFERASE-RELATED"/>
    <property type="match status" value="1"/>
</dbReference>
<evidence type="ECO:0000313" key="7">
    <source>
        <dbReference type="Proteomes" id="UP000260351"/>
    </source>
</evidence>
<evidence type="ECO:0000256" key="3">
    <source>
        <dbReference type="ARBA" id="ARBA00022989"/>
    </source>
</evidence>
<dbReference type="RefSeq" id="WP_116649280.1">
    <property type="nucleotide sequence ID" value="NZ_QUZK01000005.1"/>
</dbReference>
<feature type="transmembrane region" description="Helical" evidence="5">
    <location>
        <begin position="113"/>
        <end position="134"/>
    </location>
</feature>
<dbReference type="GO" id="GO:0016020">
    <property type="term" value="C:membrane"/>
    <property type="evidence" value="ECO:0007669"/>
    <property type="project" value="UniProtKB-SubCell"/>
</dbReference>
<comment type="caution">
    <text evidence="6">The sequence shown here is derived from an EMBL/GenBank/DDBJ whole genome shotgun (WGS) entry which is preliminary data.</text>
</comment>
<dbReference type="Pfam" id="PF01124">
    <property type="entry name" value="MAPEG"/>
    <property type="match status" value="1"/>
</dbReference>
<dbReference type="EMBL" id="QUZK01000005">
    <property type="protein sequence ID" value="RFF32573.1"/>
    <property type="molecule type" value="Genomic_DNA"/>
</dbReference>
<comment type="subcellular location">
    <subcellularLocation>
        <location evidence="1">Membrane</location>
    </subcellularLocation>
</comment>
<keyword evidence="7" id="KW-1185">Reference proteome</keyword>
<dbReference type="OrthoDB" id="8537976at2"/>
<name>A0A3E1KCG2_9GAMM</name>
<accession>A0A3E1KCG2</accession>
<feature type="transmembrane region" description="Helical" evidence="5">
    <location>
        <begin position="6"/>
        <end position="25"/>
    </location>
</feature>
<dbReference type="SUPFAM" id="SSF161084">
    <property type="entry name" value="MAPEG domain-like"/>
    <property type="match status" value="1"/>
</dbReference>
<dbReference type="Gene3D" id="1.20.120.550">
    <property type="entry name" value="Membrane associated eicosanoid/glutathione metabolism-like domain"/>
    <property type="match status" value="1"/>
</dbReference>
<protein>
    <recommendedName>
        <fullName evidence="8">MAPEG family protein</fullName>
    </recommendedName>
</protein>